<dbReference type="Pfam" id="PF01402">
    <property type="entry name" value="RHH_1"/>
    <property type="match status" value="1"/>
</dbReference>
<dbReference type="InterPro" id="IPR013321">
    <property type="entry name" value="Arc_rbn_hlx_hlx"/>
</dbReference>
<dbReference type="SUPFAM" id="SSF47598">
    <property type="entry name" value="Ribbon-helix-helix"/>
    <property type="match status" value="1"/>
</dbReference>
<proteinExistence type="predicted"/>
<accession>A0A839HF80</accession>
<name>A0A839HF80_9GAMM</name>
<protein>
    <submittedName>
        <fullName evidence="2">Ribbon-helix-helix protein, CopG family</fullName>
    </submittedName>
</protein>
<dbReference type="RefSeq" id="WP_182583677.1">
    <property type="nucleotide sequence ID" value="NZ_JABVCQ010000013.1"/>
</dbReference>
<dbReference type="InterPro" id="IPR010985">
    <property type="entry name" value="Ribbon_hlx_hlx"/>
</dbReference>
<organism evidence="2 3">
    <name type="scientific">Thiospirillum jenense</name>
    <dbReference type="NCBI Taxonomy" id="1653858"/>
    <lineage>
        <taxon>Bacteria</taxon>
        <taxon>Pseudomonadati</taxon>
        <taxon>Pseudomonadota</taxon>
        <taxon>Gammaproteobacteria</taxon>
        <taxon>Chromatiales</taxon>
        <taxon>Chromatiaceae</taxon>
        <taxon>Thiospirillum</taxon>
    </lineage>
</organism>
<comment type="caution">
    <text evidence="2">The sequence shown here is derived from an EMBL/GenBank/DDBJ whole genome shotgun (WGS) entry which is preliminary data.</text>
</comment>
<gene>
    <name evidence="2" type="ORF">HUK38_07350</name>
</gene>
<reference evidence="2 3" key="1">
    <citation type="journal article" date="2020" name="Arch. Microbiol.">
        <title>The genome sequence of the giant phototrophic gammaproteobacterium Thiospirillum jenense gives insight into its physiological properties and phylogenetic relationships.</title>
        <authorList>
            <person name="Imhoff J.F."/>
            <person name="Meyer T.E."/>
            <person name="Kyndt J.A."/>
        </authorList>
    </citation>
    <scope>NUCLEOTIDE SEQUENCE [LARGE SCALE GENOMIC DNA]</scope>
    <source>
        <strain evidence="2 3">DSM 216</strain>
    </source>
</reference>
<dbReference type="EMBL" id="JABVCQ010000013">
    <property type="protein sequence ID" value="MBB1126046.1"/>
    <property type="molecule type" value="Genomic_DNA"/>
</dbReference>
<dbReference type="GO" id="GO:0006355">
    <property type="term" value="P:regulation of DNA-templated transcription"/>
    <property type="evidence" value="ECO:0007669"/>
    <property type="project" value="InterPro"/>
</dbReference>
<sequence>MAQKTQSLTVRLTPELKDALRQIALRERRSMANMLEVMIAEWLQSQAPRAMRARVTK</sequence>
<evidence type="ECO:0000313" key="2">
    <source>
        <dbReference type="EMBL" id="MBB1126046.1"/>
    </source>
</evidence>
<evidence type="ECO:0000313" key="3">
    <source>
        <dbReference type="Proteomes" id="UP000548632"/>
    </source>
</evidence>
<dbReference type="InterPro" id="IPR002145">
    <property type="entry name" value="CopG"/>
</dbReference>
<keyword evidence="3" id="KW-1185">Reference proteome</keyword>
<feature type="domain" description="Ribbon-helix-helix protein CopG" evidence="1">
    <location>
        <begin position="7"/>
        <end position="43"/>
    </location>
</feature>
<dbReference type="AlphaFoldDB" id="A0A839HF80"/>
<evidence type="ECO:0000259" key="1">
    <source>
        <dbReference type="Pfam" id="PF01402"/>
    </source>
</evidence>
<dbReference type="Proteomes" id="UP000548632">
    <property type="component" value="Unassembled WGS sequence"/>
</dbReference>
<dbReference type="Gene3D" id="1.10.1220.10">
    <property type="entry name" value="Met repressor-like"/>
    <property type="match status" value="1"/>
</dbReference>